<dbReference type="AlphaFoldDB" id="A0A0F9XFA5"/>
<sequence length="181" mass="19831">MKGVQLSVMLVGFTVVLAGCADAELDQLERTLADIRQSPGGQPPGVSVAWPESQTLAYLYSEERSPFLAPNAIAEGGISPTDGALAPDQQRVQEPLERFQLQELRLVGTLRMGGRQVAMIASPDGNVTSVREGNYMGSDYGRISQIAAQEIRVNERVFTQRDGWQERQVTLTINEERAVNE</sequence>
<dbReference type="PIRSF" id="PIRSF016481">
    <property type="entry name" value="Pilus_assembly_PilP"/>
    <property type="match status" value="1"/>
</dbReference>
<evidence type="ECO:0008006" key="2">
    <source>
        <dbReference type="Google" id="ProtNLM"/>
    </source>
</evidence>
<organism evidence="1">
    <name type="scientific">marine sediment metagenome</name>
    <dbReference type="NCBI Taxonomy" id="412755"/>
    <lineage>
        <taxon>unclassified sequences</taxon>
        <taxon>metagenomes</taxon>
        <taxon>ecological metagenomes</taxon>
    </lineage>
</organism>
<gene>
    <name evidence="1" type="ORF">LCGC14_0155100</name>
</gene>
<name>A0A0F9XFA5_9ZZZZ</name>
<protein>
    <recommendedName>
        <fullName evidence="2">Pilus assembly protein PilP</fullName>
    </recommendedName>
</protein>
<dbReference type="Pfam" id="PF04351">
    <property type="entry name" value="PilP"/>
    <property type="match status" value="1"/>
</dbReference>
<accession>A0A0F9XFA5</accession>
<dbReference type="PROSITE" id="PS51257">
    <property type="entry name" value="PROKAR_LIPOPROTEIN"/>
    <property type="match status" value="1"/>
</dbReference>
<dbReference type="Gene3D" id="2.30.30.830">
    <property type="match status" value="1"/>
</dbReference>
<dbReference type="EMBL" id="LAZR01000056">
    <property type="protein sequence ID" value="KKN97696.1"/>
    <property type="molecule type" value="Genomic_DNA"/>
</dbReference>
<proteinExistence type="predicted"/>
<dbReference type="InterPro" id="IPR007446">
    <property type="entry name" value="PilP"/>
</dbReference>
<evidence type="ECO:0000313" key="1">
    <source>
        <dbReference type="EMBL" id="KKN97696.1"/>
    </source>
</evidence>
<reference evidence="1" key="1">
    <citation type="journal article" date="2015" name="Nature">
        <title>Complex archaea that bridge the gap between prokaryotes and eukaryotes.</title>
        <authorList>
            <person name="Spang A."/>
            <person name="Saw J.H."/>
            <person name="Jorgensen S.L."/>
            <person name="Zaremba-Niedzwiedzka K."/>
            <person name="Martijn J."/>
            <person name="Lind A.E."/>
            <person name="van Eijk R."/>
            <person name="Schleper C."/>
            <person name="Guy L."/>
            <person name="Ettema T.J."/>
        </authorList>
    </citation>
    <scope>NUCLEOTIDE SEQUENCE</scope>
</reference>
<comment type="caution">
    <text evidence="1">The sequence shown here is derived from an EMBL/GenBank/DDBJ whole genome shotgun (WGS) entry which is preliminary data.</text>
</comment>